<comment type="subcellular location">
    <subcellularLocation>
        <location evidence="1">Cell membrane</location>
        <topology evidence="1">Multi-pass membrane protein</topology>
    </subcellularLocation>
</comment>
<dbReference type="PANTHER" id="PTHR42643">
    <property type="entry name" value="IONOTROPIC RECEPTOR 20A-RELATED"/>
    <property type="match status" value="1"/>
</dbReference>
<evidence type="ECO:0000313" key="8">
    <source>
        <dbReference type="EnsemblMetazoa" id="AGAP029182-PA"/>
    </source>
</evidence>
<dbReference type="PANTHER" id="PTHR42643:SF41">
    <property type="entry name" value="IONOTROPIC RECEPTOR 20A-RELATED"/>
    <property type="match status" value="1"/>
</dbReference>
<dbReference type="Proteomes" id="UP000007062">
    <property type="component" value="Chromosome 3R"/>
</dbReference>
<evidence type="ECO:0000256" key="2">
    <source>
        <dbReference type="ARBA" id="ARBA00022475"/>
    </source>
</evidence>
<reference evidence="8 9" key="1">
    <citation type="journal article" date="2002" name="Science">
        <title>The genome sequence of the malaria mosquito Anopheles gambiae.</title>
        <authorList>
            <person name="Holt R.A."/>
            <person name="Subramanian G.M."/>
            <person name="Halpern A."/>
            <person name="Sutton G.G."/>
            <person name="Charlab R."/>
            <person name="Nusskern D.R."/>
            <person name="Wincker P."/>
            <person name="Clark A.G."/>
            <person name="Ribeiro J.M."/>
            <person name="Wides R."/>
            <person name="Salzberg S.L."/>
            <person name="Loftus B."/>
            <person name="Yandell M."/>
            <person name="Majoros W.H."/>
            <person name="Rusch D.B."/>
            <person name="Lai Z."/>
            <person name="Kraft C.L."/>
            <person name="Abril J.F."/>
            <person name="Anthouard V."/>
            <person name="Arensburger P."/>
            <person name="Atkinson P.W."/>
            <person name="Baden H."/>
            <person name="de Berardinis V."/>
            <person name="Baldwin D."/>
            <person name="Benes V."/>
            <person name="Biedler J."/>
            <person name="Blass C."/>
            <person name="Bolanos R."/>
            <person name="Boscus D."/>
            <person name="Barnstead M."/>
            <person name="Cai S."/>
            <person name="Center A."/>
            <person name="Chaturverdi K."/>
            <person name="Christophides G.K."/>
            <person name="Chrystal M.A."/>
            <person name="Clamp M."/>
            <person name="Cravchik A."/>
            <person name="Curwen V."/>
            <person name="Dana A."/>
            <person name="Delcher A."/>
            <person name="Dew I."/>
            <person name="Evans C.A."/>
            <person name="Flanigan M."/>
            <person name="Grundschober-Freimoser A."/>
            <person name="Friedli L."/>
            <person name="Gu Z."/>
            <person name="Guan P."/>
            <person name="Guigo R."/>
            <person name="Hillenmeyer M.E."/>
            <person name="Hladun S.L."/>
            <person name="Hogan J.R."/>
            <person name="Hong Y.S."/>
            <person name="Hoover J."/>
            <person name="Jaillon O."/>
            <person name="Ke Z."/>
            <person name="Kodira C."/>
            <person name="Kokoza E."/>
            <person name="Koutsos A."/>
            <person name="Letunic I."/>
            <person name="Levitsky A."/>
            <person name="Liang Y."/>
            <person name="Lin J.J."/>
            <person name="Lobo N.F."/>
            <person name="Lopez J.R."/>
            <person name="Malek J.A."/>
            <person name="McIntosh T.C."/>
            <person name="Meister S."/>
            <person name="Miller J."/>
            <person name="Mobarry C."/>
            <person name="Mongin E."/>
            <person name="Murphy S.D."/>
            <person name="O'Brochta D.A."/>
            <person name="Pfannkoch C."/>
            <person name="Qi R."/>
            <person name="Regier M.A."/>
            <person name="Remington K."/>
            <person name="Shao H."/>
            <person name="Sharakhova M.V."/>
            <person name="Sitter C.D."/>
            <person name="Shetty J."/>
            <person name="Smith T.J."/>
            <person name="Strong R."/>
            <person name="Sun J."/>
            <person name="Thomasova D."/>
            <person name="Ton L.Q."/>
            <person name="Topalis P."/>
            <person name="Tu Z."/>
            <person name="Unger M.F."/>
            <person name="Walenz B."/>
            <person name="Wang A."/>
            <person name="Wang J."/>
            <person name="Wang M."/>
            <person name="Wang X."/>
            <person name="Woodford K.J."/>
            <person name="Wortman J.R."/>
            <person name="Wu M."/>
            <person name="Yao A."/>
            <person name="Zdobnov E.M."/>
            <person name="Zhang H."/>
            <person name="Zhao Q."/>
            <person name="Zhao S."/>
            <person name="Zhu S.C."/>
            <person name="Zhimulev I."/>
            <person name="Coluzzi M."/>
            <person name="della Torre A."/>
            <person name="Roth C.W."/>
            <person name="Louis C."/>
            <person name="Kalush F."/>
            <person name="Mural R.J."/>
            <person name="Myers E.W."/>
            <person name="Adams M.D."/>
            <person name="Smith H.O."/>
            <person name="Broder S."/>
            <person name="Gardner M.J."/>
            <person name="Fraser C.M."/>
            <person name="Birney E."/>
            <person name="Bork P."/>
            <person name="Brey P.T."/>
            <person name="Venter J.C."/>
            <person name="Weissenbach J."/>
            <person name="Kafatos F.C."/>
            <person name="Collins F.H."/>
            <person name="Hoffman S.L."/>
        </authorList>
    </citation>
    <scope>NUCLEOTIDE SEQUENCE [LARGE SCALE GENOMIC DNA]</scope>
    <source>
        <strain evidence="8 9">PEST</strain>
    </source>
</reference>
<evidence type="ECO:0000256" key="1">
    <source>
        <dbReference type="ARBA" id="ARBA00004651"/>
    </source>
</evidence>
<evidence type="ECO:0000256" key="6">
    <source>
        <dbReference type="ARBA" id="ARBA00023170"/>
    </source>
</evidence>
<protein>
    <recommendedName>
        <fullName evidence="10">Ionotropic receptor</fullName>
    </recommendedName>
</protein>
<dbReference type="EnsemblMetazoa" id="AGAP029182-RA">
    <property type="protein sequence ID" value="AGAP029182-PA"/>
    <property type="gene ID" value="AGAP029182"/>
</dbReference>
<keyword evidence="7" id="KW-0325">Glycoprotein</keyword>
<dbReference type="VEuPathDB" id="VectorBase:AGAMI1_003484"/>
<evidence type="ECO:0000313" key="9">
    <source>
        <dbReference type="Proteomes" id="UP000007062"/>
    </source>
</evidence>
<evidence type="ECO:0000256" key="4">
    <source>
        <dbReference type="ARBA" id="ARBA00022989"/>
    </source>
</evidence>
<dbReference type="InParanoid" id="A0A2Y9D2I8"/>
<evidence type="ECO:0000256" key="5">
    <source>
        <dbReference type="ARBA" id="ARBA00023136"/>
    </source>
</evidence>
<name>A0A2Y9D2I8_ANOGA</name>
<dbReference type="VEuPathDB" id="VectorBase:AGAMI1_002775"/>
<dbReference type="GO" id="GO:0005886">
    <property type="term" value="C:plasma membrane"/>
    <property type="evidence" value="ECO:0007669"/>
    <property type="project" value="UniProtKB-SubCell"/>
</dbReference>
<dbReference type="InterPro" id="IPR052192">
    <property type="entry name" value="Insect_Ionotropic_Sensory_Rcpt"/>
</dbReference>
<sequence>MPLLAIYFFIVISLCDGIQIIEKLFTHLEHTIAMLQDSSKSSNDVWFSLPKSKYSDPEWFVPLQRLLSCSNNTKIIMTQSPDANPVLKIIDELPVPFVVVMFVYQSSTMFLNWLLELKNRHMRTKIILIIDLETLSEISGLMKSLPKVEIYYILYLTYSHQRNIIQPMTFHPFLQTLKVHSLDDFQHFFPNYQKNYHGKQVNVSCMLASPFIESSSKKLHATGIDIRLLSTFGRVHNIQFNALISFHSRRGAMKFHKKAIESGSVIWLNRLTWKKLSKYEVLLPDLIEYVIIAPRGAPLTIPEIFLRPLTFASWMLLLVIVLVSFLVMWNTGQYFRNDLILLPFCGIERYNLNETRALEKMIVVGLMVFYFLIQSGYESIIISLISEVPFHPDIETLDHLREKSMPVMLYEHDNPEFFKTLLEEKNITVILDTTTMFKNLGNNLSMVHNRRSASNIIHFPGFYDSTHNRKKYNILQDSFSPHPISFTFLRRSMMQEIFYKHVITVFESGLFLLWYSQRQQIYTKHTRKEGDNEGSDIVKFNDLAPFWAIVGIGWTLSIVAFLLERFTNLSMELKLKAPQRKVNENLMLY</sequence>
<evidence type="ECO:0008006" key="10">
    <source>
        <dbReference type="Google" id="ProtNLM"/>
    </source>
</evidence>
<dbReference type="FunCoup" id="A0A2Y9D2I8">
    <property type="interactions" value="95"/>
</dbReference>
<evidence type="ECO:0000256" key="3">
    <source>
        <dbReference type="ARBA" id="ARBA00022692"/>
    </source>
</evidence>
<keyword evidence="9" id="KW-1185">Reference proteome</keyword>
<dbReference type="AlphaFoldDB" id="A0A2Y9D2I8"/>
<evidence type="ECO:0000256" key="7">
    <source>
        <dbReference type="ARBA" id="ARBA00023180"/>
    </source>
</evidence>
<proteinExistence type="predicted"/>
<keyword evidence="5" id="KW-0472">Membrane</keyword>
<reference evidence="8" key="3">
    <citation type="submission" date="2020-05" db="UniProtKB">
        <authorList>
            <consortium name="EnsemblMetazoa"/>
        </authorList>
    </citation>
    <scope>IDENTIFICATION</scope>
    <source>
        <strain evidence="8">PEST</strain>
    </source>
</reference>
<dbReference type="VEuPathDB" id="VectorBase:AGAP029182"/>
<keyword evidence="3" id="KW-0812">Transmembrane</keyword>
<keyword evidence="6" id="KW-0675">Receptor</keyword>
<reference evidence="8 9" key="2">
    <citation type="journal article" date="2004" name="Trends Parasitol.">
        <title>The Anopheles gambiae genome: an update.</title>
        <authorList>
            <person name="Mongin E."/>
            <person name="Louis C."/>
            <person name="Holt R.A."/>
            <person name="Birney E."/>
            <person name="Collins F.H."/>
        </authorList>
    </citation>
    <scope>NUCLEOTIDE SEQUENCE [LARGE SCALE GENOMIC DNA]</scope>
    <source>
        <strain evidence="8 9">PEST</strain>
    </source>
</reference>
<dbReference type="EMBL" id="AAAB01008984">
    <property type="status" value="NOT_ANNOTATED_CDS"/>
    <property type="molecule type" value="Genomic_DNA"/>
</dbReference>
<accession>A0A2Y9D2I8</accession>
<keyword evidence="2" id="KW-1003">Cell membrane</keyword>
<keyword evidence="4" id="KW-1133">Transmembrane helix</keyword>
<organism evidence="8 9">
    <name type="scientific">Anopheles gambiae</name>
    <name type="common">African malaria mosquito</name>
    <dbReference type="NCBI Taxonomy" id="7165"/>
    <lineage>
        <taxon>Eukaryota</taxon>
        <taxon>Metazoa</taxon>
        <taxon>Ecdysozoa</taxon>
        <taxon>Arthropoda</taxon>
        <taxon>Hexapoda</taxon>
        <taxon>Insecta</taxon>
        <taxon>Pterygota</taxon>
        <taxon>Neoptera</taxon>
        <taxon>Endopterygota</taxon>
        <taxon>Diptera</taxon>
        <taxon>Nematocera</taxon>
        <taxon>Culicoidea</taxon>
        <taxon>Culicidae</taxon>
        <taxon>Anophelinae</taxon>
        <taxon>Anopheles</taxon>
    </lineage>
</organism>